<comment type="caution">
    <text evidence="2">The sequence shown here is derived from an EMBL/GenBank/DDBJ whole genome shotgun (WGS) entry which is preliminary data.</text>
</comment>
<evidence type="ECO:0000256" key="1">
    <source>
        <dbReference type="SAM" id="MobiDB-lite"/>
    </source>
</evidence>
<dbReference type="EMBL" id="JAHYIQ010000003">
    <property type="protein sequence ID" value="KAK1133622.1"/>
    <property type="molecule type" value="Genomic_DNA"/>
</dbReference>
<gene>
    <name evidence="2" type="ORF">K0M31_011423</name>
</gene>
<name>A0AA40G9P7_9HYME</name>
<dbReference type="AlphaFoldDB" id="A0AA40G9P7"/>
<evidence type="ECO:0000313" key="2">
    <source>
        <dbReference type="EMBL" id="KAK1133622.1"/>
    </source>
</evidence>
<reference evidence="2" key="1">
    <citation type="submission" date="2021-10" db="EMBL/GenBank/DDBJ databases">
        <title>Melipona bicolor Genome sequencing and assembly.</title>
        <authorList>
            <person name="Araujo N.S."/>
            <person name="Arias M.C."/>
        </authorList>
    </citation>
    <scope>NUCLEOTIDE SEQUENCE</scope>
    <source>
        <strain evidence="2">USP_2M_L1-L4_2017</strain>
        <tissue evidence="2">Whole body</tissue>
    </source>
</reference>
<protein>
    <submittedName>
        <fullName evidence="2">Uncharacterized protein</fullName>
    </submittedName>
</protein>
<dbReference type="Proteomes" id="UP001177670">
    <property type="component" value="Unassembled WGS sequence"/>
</dbReference>
<organism evidence="2 3">
    <name type="scientific">Melipona bicolor</name>
    <dbReference type="NCBI Taxonomy" id="60889"/>
    <lineage>
        <taxon>Eukaryota</taxon>
        <taxon>Metazoa</taxon>
        <taxon>Ecdysozoa</taxon>
        <taxon>Arthropoda</taxon>
        <taxon>Hexapoda</taxon>
        <taxon>Insecta</taxon>
        <taxon>Pterygota</taxon>
        <taxon>Neoptera</taxon>
        <taxon>Endopterygota</taxon>
        <taxon>Hymenoptera</taxon>
        <taxon>Apocrita</taxon>
        <taxon>Aculeata</taxon>
        <taxon>Apoidea</taxon>
        <taxon>Anthophila</taxon>
        <taxon>Apidae</taxon>
        <taxon>Melipona</taxon>
    </lineage>
</organism>
<feature type="compositionally biased region" description="Basic and acidic residues" evidence="1">
    <location>
        <begin position="152"/>
        <end position="164"/>
    </location>
</feature>
<keyword evidence="3" id="KW-1185">Reference proteome</keyword>
<sequence>MYTIIREKQHPSNDHHFPAHKYRFALLQRPPSTTRRIANKRIPRSKALPRPRNEKSSVVLVDPTSTCSAKLALEFTLERACYVGTVGRIGRRRRPSLLSPRLSPGLCKRVRRREREQQQHALASLKLSTYSCADKMDREGVGSRVPPCAGPQRERGERDREAASGRKGGGRPVGTRRGGLRWPNE</sequence>
<accession>A0AA40G9P7</accession>
<evidence type="ECO:0000313" key="3">
    <source>
        <dbReference type="Proteomes" id="UP001177670"/>
    </source>
</evidence>
<proteinExistence type="predicted"/>
<feature type="region of interest" description="Disordered" evidence="1">
    <location>
        <begin position="138"/>
        <end position="185"/>
    </location>
</feature>